<evidence type="ECO:0000259" key="4">
    <source>
        <dbReference type="SMART" id="SM00646"/>
    </source>
</evidence>
<feature type="compositionally biased region" description="Basic and acidic residues" evidence="2">
    <location>
        <begin position="39"/>
        <end position="51"/>
    </location>
</feature>
<dbReference type="GO" id="GO:0030288">
    <property type="term" value="C:outer membrane-bounded periplasmic space"/>
    <property type="evidence" value="ECO:0007669"/>
    <property type="project" value="TreeGrafter"/>
</dbReference>
<feature type="domain" description="MurNAc-LAA" evidence="4">
    <location>
        <begin position="125"/>
        <end position="234"/>
    </location>
</feature>
<keyword evidence="6" id="KW-1185">Reference proteome</keyword>
<dbReference type="Pfam" id="PF01520">
    <property type="entry name" value="Amidase_3"/>
    <property type="match status" value="1"/>
</dbReference>
<dbReference type="STRING" id="1121429.SAMN02745133_00583"/>
<organism evidence="5 6">
    <name type="scientific">Desulforamulus putei DSM 12395</name>
    <dbReference type="NCBI Taxonomy" id="1121429"/>
    <lineage>
        <taxon>Bacteria</taxon>
        <taxon>Bacillati</taxon>
        <taxon>Bacillota</taxon>
        <taxon>Clostridia</taxon>
        <taxon>Eubacteriales</taxon>
        <taxon>Peptococcaceae</taxon>
        <taxon>Desulforamulus</taxon>
    </lineage>
</organism>
<dbReference type="Gene3D" id="3.40.630.40">
    <property type="entry name" value="Zn-dependent exopeptidases"/>
    <property type="match status" value="1"/>
</dbReference>
<dbReference type="CDD" id="cd02696">
    <property type="entry name" value="MurNAc-LAA"/>
    <property type="match status" value="1"/>
</dbReference>
<feature type="region of interest" description="Disordered" evidence="2">
    <location>
        <begin position="39"/>
        <end position="64"/>
    </location>
</feature>
<dbReference type="GO" id="GO:0009253">
    <property type="term" value="P:peptidoglycan catabolic process"/>
    <property type="evidence" value="ECO:0007669"/>
    <property type="project" value="InterPro"/>
</dbReference>
<evidence type="ECO:0000256" key="1">
    <source>
        <dbReference type="ARBA" id="ARBA00022801"/>
    </source>
</evidence>
<feature type="transmembrane region" description="Helical" evidence="3">
    <location>
        <begin position="12"/>
        <end position="30"/>
    </location>
</feature>
<dbReference type="InterPro" id="IPR002508">
    <property type="entry name" value="MurNAc-LAA_cat"/>
</dbReference>
<keyword evidence="3" id="KW-1133">Transmembrane helix</keyword>
<dbReference type="Proteomes" id="UP000184148">
    <property type="component" value="Unassembled WGS sequence"/>
</dbReference>
<evidence type="ECO:0000313" key="5">
    <source>
        <dbReference type="EMBL" id="SHE51751.1"/>
    </source>
</evidence>
<proteinExistence type="predicted"/>
<dbReference type="OrthoDB" id="9772024at2"/>
<dbReference type="SMART" id="SM00646">
    <property type="entry name" value="Ami_3"/>
    <property type="match status" value="1"/>
</dbReference>
<keyword evidence="3" id="KW-0812">Transmembrane</keyword>
<name>A0A1M4U4K7_9FIRM</name>
<dbReference type="PANTHER" id="PTHR30404:SF0">
    <property type="entry name" value="N-ACETYLMURAMOYL-L-ALANINE AMIDASE AMIC"/>
    <property type="match status" value="1"/>
</dbReference>
<evidence type="ECO:0000256" key="2">
    <source>
        <dbReference type="SAM" id="MobiDB-lite"/>
    </source>
</evidence>
<dbReference type="GO" id="GO:0008745">
    <property type="term" value="F:N-acetylmuramoyl-L-alanine amidase activity"/>
    <property type="evidence" value="ECO:0007669"/>
    <property type="project" value="InterPro"/>
</dbReference>
<dbReference type="InterPro" id="IPR050695">
    <property type="entry name" value="N-acetylmuramoyl_amidase_3"/>
</dbReference>
<gene>
    <name evidence="5" type="ORF">SAMN02745133_00583</name>
</gene>
<dbReference type="SUPFAM" id="SSF53187">
    <property type="entry name" value="Zn-dependent exopeptidases"/>
    <property type="match status" value="1"/>
</dbReference>
<protein>
    <submittedName>
        <fullName evidence="5">N-acetylmuramoyl-L-alanine amidase</fullName>
    </submittedName>
</protein>
<reference evidence="6" key="1">
    <citation type="submission" date="2016-11" db="EMBL/GenBank/DDBJ databases">
        <authorList>
            <person name="Varghese N."/>
            <person name="Submissions S."/>
        </authorList>
    </citation>
    <scope>NUCLEOTIDE SEQUENCE [LARGE SCALE GENOMIC DNA]</scope>
    <source>
        <strain evidence="6">DSM 12395</strain>
    </source>
</reference>
<dbReference type="EMBL" id="FQUY01000002">
    <property type="protein sequence ID" value="SHE51751.1"/>
    <property type="molecule type" value="Genomic_DNA"/>
</dbReference>
<evidence type="ECO:0000256" key="3">
    <source>
        <dbReference type="SAM" id="Phobius"/>
    </source>
</evidence>
<accession>A0A1M4U4K7</accession>
<sequence>MYIKGPYKKHGHHWVWIGLIMILLPLGFFLKGMAAKSEAQNRQDKPQRKPLEQPTVIIDPGHGGTDPGACRAGVMEKDINLAIAKRVARHAAGCKVRFTRDKDVDFTKHGVYSKEAERQDLDRRIEAASKFGGEVFISIHVNTGLGQDRGAVIYYDADNPGSARLAAEIQRQINKLPGMPPKKPRADHFYLFKHLTIPVIIVETGWLCNPEERERLQDPDYQEQLAGAIGRGVAAFLKTGR</sequence>
<keyword evidence="3" id="KW-0472">Membrane</keyword>
<evidence type="ECO:0000313" key="6">
    <source>
        <dbReference type="Proteomes" id="UP000184148"/>
    </source>
</evidence>
<dbReference type="AlphaFoldDB" id="A0A1M4U4K7"/>
<dbReference type="PANTHER" id="PTHR30404">
    <property type="entry name" value="N-ACETYLMURAMOYL-L-ALANINE AMIDASE"/>
    <property type="match status" value="1"/>
</dbReference>
<keyword evidence="1" id="KW-0378">Hydrolase</keyword>